<organism evidence="3 4">
    <name type="scientific">Sphagnurus paluster</name>
    <dbReference type="NCBI Taxonomy" id="117069"/>
    <lineage>
        <taxon>Eukaryota</taxon>
        <taxon>Fungi</taxon>
        <taxon>Dikarya</taxon>
        <taxon>Basidiomycota</taxon>
        <taxon>Agaricomycotina</taxon>
        <taxon>Agaricomycetes</taxon>
        <taxon>Agaricomycetidae</taxon>
        <taxon>Agaricales</taxon>
        <taxon>Tricholomatineae</taxon>
        <taxon>Lyophyllaceae</taxon>
        <taxon>Sphagnurus</taxon>
    </lineage>
</organism>
<feature type="non-terminal residue" evidence="3">
    <location>
        <position position="1"/>
    </location>
</feature>
<gene>
    <name evidence="3" type="ORF">H0H81_002894</name>
</gene>
<evidence type="ECO:0000313" key="4">
    <source>
        <dbReference type="Proteomes" id="UP000717328"/>
    </source>
</evidence>
<feature type="region of interest" description="Disordered" evidence="2">
    <location>
        <begin position="264"/>
        <end position="307"/>
    </location>
</feature>
<protein>
    <submittedName>
        <fullName evidence="3">Uncharacterized protein</fullName>
    </submittedName>
</protein>
<evidence type="ECO:0000256" key="1">
    <source>
        <dbReference type="SAM" id="Coils"/>
    </source>
</evidence>
<sequence>HDERVIYFEIQSPEEEKAAAIDTLVSGLDQMNEESKVISVETAGKKLNHFARKWTSTEETTDPLLQAIQNFQRKIVPHFKMVEDLNKQIKHLTESQTDLNSRVLQVARLEKELSTMHKERKEQEQQRDKAIDLARQASNETVDLRQNLANLKMRISEIEESNTRYKDQLSRHMYAGQQLKAKNKILEQENESLKNLVELTRRAADKNETSQNVEVDLSLSKNGTVAMSSQPESSIVPSLPHTTQRDFEGMPRPGFQSDWQLPNTAKKRKTSAQNQTQGILGLSVNRKGRPVGAVQLGPKRTSRAPLR</sequence>
<accession>A0A9P7FZ21</accession>
<evidence type="ECO:0000256" key="2">
    <source>
        <dbReference type="SAM" id="MobiDB-lite"/>
    </source>
</evidence>
<dbReference type="Proteomes" id="UP000717328">
    <property type="component" value="Unassembled WGS sequence"/>
</dbReference>
<keyword evidence="4" id="KW-1185">Reference proteome</keyword>
<feature type="coiled-coil region" evidence="1">
    <location>
        <begin position="82"/>
        <end position="203"/>
    </location>
</feature>
<dbReference type="AlphaFoldDB" id="A0A9P7FZ21"/>
<dbReference type="EMBL" id="JABCKI010005798">
    <property type="protein sequence ID" value="KAG5637855.1"/>
    <property type="molecule type" value="Genomic_DNA"/>
</dbReference>
<comment type="caution">
    <text evidence="3">The sequence shown here is derived from an EMBL/GenBank/DDBJ whole genome shotgun (WGS) entry which is preliminary data.</text>
</comment>
<keyword evidence="1" id="KW-0175">Coiled coil</keyword>
<proteinExistence type="predicted"/>
<dbReference type="OrthoDB" id="6105938at2759"/>
<name>A0A9P7FZ21_9AGAR</name>
<reference evidence="3" key="2">
    <citation type="submission" date="2021-10" db="EMBL/GenBank/DDBJ databases">
        <title>Phylogenomics reveals ancestral predisposition of the termite-cultivated fungus Termitomyces towards a domesticated lifestyle.</title>
        <authorList>
            <person name="Auxier B."/>
            <person name="Grum-Grzhimaylo A."/>
            <person name="Cardenas M.E."/>
            <person name="Lodge J.D."/>
            <person name="Laessoe T."/>
            <person name="Pedersen O."/>
            <person name="Smith M.E."/>
            <person name="Kuyper T.W."/>
            <person name="Franco-Molano E.A."/>
            <person name="Baroni T.J."/>
            <person name="Aanen D.K."/>
        </authorList>
    </citation>
    <scope>NUCLEOTIDE SEQUENCE</scope>
    <source>
        <strain evidence="3">D49</strain>
    </source>
</reference>
<evidence type="ECO:0000313" key="3">
    <source>
        <dbReference type="EMBL" id="KAG5637855.1"/>
    </source>
</evidence>
<reference evidence="3" key="1">
    <citation type="submission" date="2021-02" db="EMBL/GenBank/DDBJ databases">
        <authorList>
            <person name="Nieuwenhuis M."/>
            <person name="Van De Peppel L.J.J."/>
        </authorList>
    </citation>
    <scope>NUCLEOTIDE SEQUENCE</scope>
    <source>
        <strain evidence="3">D49</strain>
    </source>
</reference>